<dbReference type="Pfam" id="PF05088">
    <property type="entry name" value="Bac_GDH_CD"/>
    <property type="match status" value="1"/>
</dbReference>
<dbReference type="PANTHER" id="PTHR43403:SF1">
    <property type="entry name" value="NAD-SPECIFIC GLUTAMATE DEHYDROGENASE"/>
    <property type="match status" value="1"/>
</dbReference>
<evidence type="ECO:0000259" key="5">
    <source>
        <dbReference type="Pfam" id="PF21076"/>
    </source>
</evidence>
<protein>
    <submittedName>
        <fullName evidence="7">NAD-glutamate dehydrogenase</fullName>
    </submittedName>
</protein>
<dbReference type="InterPro" id="IPR049062">
    <property type="entry name" value="NAD_Glu_DH_ACT2"/>
</dbReference>
<dbReference type="InterPro" id="IPR048381">
    <property type="entry name" value="GDH_C"/>
</dbReference>
<reference evidence="7 8" key="1">
    <citation type="submission" date="2019-07" db="EMBL/GenBank/DDBJ databases">
        <title>Quadrisphaera sp. strain DD2A genome sequencing and assembly.</title>
        <authorList>
            <person name="Kim I."/>
        </authorList>
    </citation>
    <scope>NUCLEOTIDE SEQUENCE [LARGE SCALE GENOMIC DNA]</scope>
    <source>
        <strain evidence="7 8">DD2A</strain>
    </source>
</reference>
<keyword evidence="8" id="KW-1185">Reference proteome</keyword>
<dbReference type="Pfam" id="PF21074">
    <property type="entry name" value="GDH_C"/>
    <property type="match status" value="1"/>
</dbReference>
<evidence type="ECO:0000259" key="3">
    <source>
        <dbReference type="Pfam" id="PF21074"/>
    </source>
</evidence>
<feature type="compositionally biased region" description="Low complexity" evidence="1">
    <location>
        <begin position="1"/>
        <end position="10"/>
    </location>
</feature>
<feature type="region of interest" description="Disordered" evidence="1">
    <location>
        <begin position="1"/>
        <end position="92"/>
    </location>
</feature>
<feature type="domain" description="NAD-glutamate dehydrogenase ACT2" evidence="5">
    <location>
        <begin position="443"/>
        <end position="536"/>
    </location>
</feature>
<dbReference type="Pfam" id="PF21073">
    <property type="entry name" value="GDH_HM1"/>
    <property type="match status" value="1"/>
</dbReference>
<dbReference type="Pfam" id="PF21075">
    <property type="entry name" value="GDH_ACT1"/>
    <property type="match status" value="1"/>
</dbReference>
<dbReference type="InterPro" id="IPR049064">
    <property type="entry name" value="NAD_Glu_DH_ACT3"/>
</dbReference>
<evidence type="ECO:0000259" key="2">
    <source>
        <dbReference type="Pfam" id="PF05088"/>
    </source>
</evidence>
<dbReference type="PANTHER" id="PTHR43403">
    <property type="entry name" value="NAD-SPECIFIC GLUTAMATE DEHYDROGENASE"/>
    <property type="match status" value="1"/>
</dbReference>
<feature type="domain" description="NAD-glutamate dehydrogenase ACT3" evidence="6">
    <location>
        <begin position="595"/>
        <end position="665"/>
    </location>
</feature>
<dbReference type="GO" id="GO:0006538">
    <property type="term" value="P:L-glutamate catabolic process"/>
    <property type="evidence" value="ECO:0007669"/>
    <property type="project" value="InterPro"/>
</dbReference>
<dbReference type="InterPro" id="IPR049059">
    <property type="entry name" value="NAD_Glu_DH_HM1"/>
</dbReference>
<dbReference type="PIRSF" id="PIRSF036761">
    <property type="entry name" value="GDH_Mll4104"/>
    <property type="match status" value="1"/>
</dbReference>
<dbReference type="GO" id="GO:0004069">
    <property type="term" value="F:L-aspartate:2-oxoglutarate aminotransferase activity"/>
    <property type="evidence" value="ECO:0007669"/>
    <property type="project" value="InterPro"/>
</dbReference>
<gene>
    <name evidence="7" type="ORF">FMM08_21380</name>
</gene>
<dbReference type="InterPro" id="IPR024727">
    <property type="entry name" value="NAD_Glu_DH_N_ACT1"/>
</dbReference>
<dbReference type="Pfam" id="PF21078">
    <property type="entry name" value="GDH_HM3"/>
    <property type="match status" value="1"/>
</dbReference>
<dbReference type="SUPFAM" id="SSF53223">
    <property type="entry name" value="Aminoacid dehydrogenase-like, N-terminal domain"/>
    <property type="match status" value="1"/>
</dbReference>
<proteinExistence type="predicted"/>
<evidence type="ECO:0000259" key="4">
    <source>
        <dbReference type="Pfam" id="PF21075"/>
    </source>
</evidence>
<dbReference type="SUPFAM" id="SSF51735">
    <property type="entry name" value="NAD(P)-binding Rossmann-fold domains"/>
    <property type="match status" value="1"/>
</dbReference>
<dbReference type="InterPro" id="IPR049056">
    <property type="entry name" value="NAD_Glu_DH_HM3"/>
</dbReference>
<organism evidence="7 8">
    <name type="scientific">Quadrisphaera setariae</name>
    <dbReference type="NCBI Taxonomy" id="2593304"/>
    <lineage>
        <taxon>Bacteria</taxon>
        <taxon>Bacillati</taxon>
        <taxon>Actinomycetota</taxon>
        <taxon>Actinomycetes</taxon>
        <taxon>Kineosporiales</taxon>
        <taxon>Kineosporiaceae</taxon>
        <taxon>Quadrisphaera</taxon>
    </lineage>
</organism>
<name>A0A5C8Z3N6_9ACTN</name>
<dbReference type="EMBL" id="VKAC01000017">
    <property type="protein sequence ID" value="TXR51808.1"/>
    <property type="molecule type" value="Genomic_DNA"/>
</dbReference>
<comment type="caution">
    <text evidence="7">The sequence shown here is derived from an EMBL/GenBank/DDBJ whole genome shotgun (WGS) entry which is preliminary data.</text>
</comment>
<dbReference type="InterPro" id="IPR028971">
    <property type="entry name" value="NAD-GDH_cat"/>
</dbReference>
<dbReference type="InterPro" id="IPR046346">
    <property type="entry name" value="Aminoacid_DH-like_N_sf"/>
</dbReference>
<evidence type="ECO:0000313" key="7">
    <source>
        <dbReference type="EMBL" id="TXR51808.1"/>
    </source>
</evidence>
<dbReference type="Pfam" id="PF21076">
    <property type="entry name" value="GDH_ACT2"/>
    <property type="match status" value="1"/>
</dbReference>
<accession>A0A5C8Z3N6</accession>
<evidence type="ECO:0000313" key="8">
    <source>
        <dbReference type="Proteomes" id="UP000321234"/>
    </source>
</evidence>
<dbReference type="InterPro" id="IPR036291">
    <property type="entry name" value="NAD(P)-bd_dom_sf"/>
</dbReference>
<feature type="domain" description="NAD-specific glutamate dehydrogenase C-terminal" evidence="3">
    <location>
        <begin position="1341"/>
        <end position="1678"/>
    </location>
</feature>
<dbReference type="GO" id="GO:0004352">
    <property type="term" value="F:glutamate dehydrogenase (NAD+) activity"/>
    <property type="evidence" value="ECO:0007669"/>
    <property type="project" value="InterPro"/>
</dbReference>
<evidence type="ECO:0000256" key="1">
    <source>
        <dbReference type="SAM" id="MobiDB-lite"/>
    </source>
</evidence>
<evidence type="ECO:0000259" key="6">
    <source>
        <dbReference type="Pfam" id="PF21077"/>
    </source>
</evidence>
<dbReference type="Proteomes" id="UP000321234">
    <property type="component" value="Unassembled WGS sequence"/>
</dbReference>
<feature type="domain" description="NAD-glutamate dehydrogenase catalytic" evidence="2">
    <location>
        <begin position="781"/>
        <end position="1295"/>
    </location>
</feature>
<sequence>MAAAKPPAMARPGWDAPPRGGRRSGLAVLSGTGDHTARGPRPPSSSSWATRRPADPRRRRAVQGGAAPHTGVRERSGPERAGGVGMSQQAAPGAQVDGVLDVVREPGRASVWAQDQPGATATSGTTTVRVVTDDMPFLVDSVLAVLAHSGRSIRRLSHPRHLVLRDAEGRLLEARPAGGADAPDDGAGLMTESHIEAEVSLDADDPGGVRLVEAVSGVLRDVRAAVEDWDPMRRRARELATALVEDPAAGGDEAERRRAAAFLSWMAQDRFTFLGHRVYDARVLEDGSGRTVLDGRDSGALGVSRFRPARRGLEAEAEDGGGPAPVLAVWKAAARSTVHRPSHLDCVAVRLVDSGGRVVREHRFLGLFTSSARSEPLLDVPVVADKVRTVLRRAGVRSQDHSGRDLISVLETLPRDELLQADPGWITDTSLAVLDLKERRKTRLFLRYERQDRVVSCLVYLPRDRYTTGVGHRVGQRLLEALGGAEVEQTLQVSESVLARLHFVVRARPGERLLDRNLLDTAALERSVAALARSWQDALVAAARDAEPGDEERVARWADGIPDSYRSTTAPADALVDLRRCQEVLDGPDDRPVLELRRDVDDPSAERRLVFYRSHPETLTSMMPVLTNLGVEVLEEVPHRFEAADGRRVWIEDLRLRFPAPSTDVDPDRGVDAEALGHRFCDAYAAVATGLSETDSLDRLVLAAGLTWRQVALVRAWTKYLRQVGLAHTPEGVADVLLSATGVVRLLVRLFEARFAPLRSGGHDDLAEYRTDLVAALEEEVGAALDRVESLDADRVLRALLSVVRAVVRTNAYQRDQQSPDGQLPTHLSFKLAPRLVAGMPDPAPHAEVWVYSPRVEGVHLRYGEVARGGLRWSDRREDFRTEVLGLVKAQVVKNAVIVPTGAKGGFVAKQLPDPAVDRDAWWAEGTACYRTFISGLLDVTDDLRTTEGEDGLPVRVVVPPADVVRYDGDDYYLVVAADKGTATFSDTANAISLARGFWLGDAFASGGSVGYDHKAMGITARGAWESVRRHFRELGHDTQTQPFTAVGVGDMSGDVFGNGMLLSEQTRLVAAFDHRHVFLDPDPDPATSHAERARLFALPRSSWADYDRSLISEGGGVYPRTAKSVPVSPQVARRLGLDPSTASMSPVDLLRAVLAAPVDLFWNGGIGTYVKASTESHADVGDKANDAIRIDGRDLRVRVVGEGGNLGLTQRGRIEAAQSGRDGEGVKLNTDAIDNSAGVDCSDHEVNIKILLDQLVARGQLDAADRDATLLRMTDEVGRLVLRDNYEQNVALSVEGALAHALLPAHRRFLDELARTGAVDLQLEALPTAVELDRRAREGGGLTMPELSVLIAHAKITLGRAVLSSSLPDEDWVTATLRSYFPAELGGRFASHLADHPLRREIATTVLVNRVVGLGGLTFAFRAAEETGAEPADVVRAFVVAARVFGLPERAAAVEALDGRVPVAAQVRMRSVHQRLLDRSVRWLLHTRPEGIDVAAEVARFAPDVARLAPAVDGLIGGADLHTVEVDTEDLVALGVPAGEARRTAGLLALFPLLEIVDIATRGEHDVDLVAAAWFEISRAYDIETLLLGISALPRDDSWQVLARASLRDDLYSVHRELTEALLRERSASGRSAAGSTALADQVAALRERFRDVAVRAEDEGAPLDLTSLTVSLWSLRSHVRSLQRSVG</sequence>
<feature type="domain" description="NAD-glutamate dehydrogenase N-terminal ACT1" evidence="4">
    <location>
        <begin position="115"/>
        <end position="204"/>
    </location>
</feature>
<dbReference type="Pfam" id="PF21077">
    <property type="entry name" value="GDH_ACT3"/>
    <property type="match status" value="1"/>
</dbReference>
<dbReference type="OrthoDB" id="9758052at2"/>
<dbReference type="InterPro" id="IPR007780">
    <property type="entry name" value="NAD_Glu_DH_bac"/>
</dbReference>